<evidence type="ECO:0000259" key="1">
    <source>
        <dbReference type="Pfam" id="PF09983"/>
    </source>
</evidence>
<proteinExistence type="predicted"/>
<evidence type="ECO:0000313" key="2">
    <source>
        <dbReference type="EMBL" id="RYT82572.1"/>
    </source>
</evidence>
<dbReference type="Pfam" id="PF09983">
    <property type="entry name" value="JetD_C"/>
    <property type="match status" value="1"/>
</dbReference>
<accession>A0A4V1YVY0</accession>
<reference evidence="2 3" key="1">
    <citation type="journal article" date="2019" name="Science, e1252229">
        <title>Invertible promoters mediate bacterial phase variation, antibiotic resistance, and host adaptation in the gut.</title>
        <authorList>
            <person name="Jiang X."/>
            <person name="Hall A.B."/>
            <person name="Arthur T.D."/>
            <person name="Plichta D.R."/>
            <person name="Covington C.T."/>
            <person name="Poyet M."/>
            <person name="Crothers J."/>
            <person name="Moses P.L."/>
            <person name="Tolonen A.C."/>
            <person name="Vlamakis H."/>
            <person name="Alm E.J."/>
            <person name="Xavier R.J."/>
        </authorList>
    </citation>
    <scope>NUCLEOTIDE SEQUENCE [LARGE SCALE GENOMIC DNA]</scope>
    <source>
        <strain evidence="3">bf_0095</strain>
    </source>
</reference>
<dbReference type="Proteomes" id="UP000291191">
    <property type="component" value="Unassembled WGS sequence"/>
</dbReference>
<dbReference type="EMBL" id="RCXO01000002">
    <property type="protein sequence ID" value="RYT82572.1"/>
    <property type="molecule type" value="Genomic_DNA"/>
</dbReference>
<comment type="caution">
    <text evidence="2">The sequence shown here is derived from an EMBL/GenBank/DDBJ whole genome shotgun (WGS) entry which is preliminary data.</text>
</comment>
<dbReference type="RefSeq" id="WP_130069750.1">
    <property type="nucleotide sequence ID" value="NZ_RCXO01000002.1"/>
</dbReference>
<evidence type="ECO:0000313" key="3">
    <source>
        <dbReference type="Proteomes" id="UP000291191"/>
    </source>
</evidence>
<gene>
    <name evidence="2" type="ORF">EAJ06_02915</name>
</gene>
<dbReference type="OrthoDB" id="322908at2"/>
<keyword evidence="3" id="KW-1185">Reference proteome</keyword>
<protein>
    <recommendedName>
        <fullName evidence="1">Wadjet protein JetD C-terminal domain-containing protein</fullName>
    </recommendedName>
</protein>
<feature type="domain" description="Wadjet protein JetD C-terminal" evidence="1">
    <location>
        <begin position="24"/>
        <end position="92"/>
    </location>
</feature>
<dbReference type="AlphaFoldDB" id="A0A4V1YVY0"/>
<dbReference type="InterPro" id="IPR024534">
    <property type="entry name" value="JetD_C"/>
</dbReference>
<organism evidence="2 3">
    <name type="scientific">Bacteroides intestinalis</name>
    <dbReference type="NCBI Taxonomy" id="329854"/>
    <lineage>
        <taxon>Bacteria</taxon>
        <taxon>Pseudomonadati</taxon>
        <taxon>Bacteroidota</taxon>
        <taxon>Bacteroidia</taxon>
        <taxon>Bacteroidales</taxon>
        <taxon>Bacteroidaceae</taxon>
        <taxon>Bacteroides</taxon>
    </lineage>
</organism>
<name>A0A4V1YVY0_9BACE</name>
<sequence length="97" mass="10903">MYKIELLPASTITLNEKTFEKRYGLKCAKPLIRIRFLDSTLAPGSCWTEVSLPLPDFQRLNCACKYVFITENKMNFLTLPLQPVLPYGAGKASTSVS</sequence>